<dbReference type="RefSeq" id="WP_282210276.1">
    <property type="nucleotide sequence ID" value="NZ_CP118246.1"/>
</dbReference>
<evidence type="ECO:0000256" key="5">
    <source>
        <dbReference type="ARBA" id="ARBA00022692"/>
    </source>
</evidence>
<evidence type="ECO:0000256" key="2">
    <source>
        <dbReference type="ARBA" id="ARBA00010072"/>
    </source>
</evidence>
<sequence>MRIDFSPVLARLDYLLSGLSLTVMVSLAAIVLSFAIGVLVATSRISRYRTVRILAAGYIDLFRNTPFLVQLFFLYFGLPEIGIPTEPVTTGILALSLTAAAGNAEIVRSGIETVPRGVVEAGRSYGLSALQVYRYVILPIALRVAWRPLGNAFVNLVLTTSILSTITVNDLTGNANNISSETFKPFEVYLVVLVIYCAVTFTVSAVVNAVYALFFARMAERPVIRGQAA</sequence>
<keyword evidence="6 8" id="KW-1133">Transmembrane helix</keyword>
<feature type="transmembrane region" description="Helical" evidence="8">
    <location>
        <begin position="14"/>
        <end position="41"/>
    </location>
</feature>
<protein>
    <submittedName>
        <fullName evidence="10">Amino acid ABC transporter permease</fullName>
    </submittedName>
</protein>
<dbReference type="Pfam" id="PF00528">
    <property type="entry name" value="BPD_transp_1"/>
    <property type="match status" value="1"/>
</dbReference>
<dbReference type="Proteomes" id="UP001220530">
    <property type="component" value="Chromosome"/>
</dbReference>
<evidence type="ECO:0000256" key="8">
    <source>
        <dbReference type="RuleBase" id="RU363032"/>
    </source>
</evidence>
<evidence type="ECO:0000256" key="3">
    <source>
        <dbReference type="ARBA" id="ARBA00022448"/>
    </source>
</evidence>
<feature type="transmembrane region" description="Helical" evidence="8">
    <location>
        <begin position="188"/>
        <end position="215"/>
    </location>
</feature>
<comment type="subcellular location">
    <subcellularLocation>
        <location evidence="1">Cell inner membrane</location>
        <topology evidence="1">Multi-pass membrane protein</topology>
    </subcellularLocation>
    <subcellularLocation>
        <location evidence="8">Cell membrane</location>
        <topology evidence="8">Multi-pass membrane protein</topology>
    </subcellularLocation>
</comment>
<dbReference type="PANTHER" id="PTHR30614:SF35">
    <property type="entry name" value="ABC TRANSPORTER PERMEASE PROTEIN"/>
    <property type="match status" value="1"/>
</dbReference>
<dbReference type="PROSITE" id="PS50928">
    <property type="entry name" value="ABC_TM1"/>
    <property type="match status" value="1"/>
</dbReference>
<feature type="transmembrane region" description="Helical" evidence="8">
    <location>
        <begin position="149"/>
        <end position="168"/>
    </location>
</feature>
<dbReference type="PANTHER" id="PTHR30614">
    <property type="entry name" value="MEMBRANE COMPONENT OF AMINO ACID ABC TRANSPORTER"/>
    <property type="match status" value="1"/>
</dbReference>
<dbReference type="EMBL" id="CP118246">
    <property type="protein sequence ID" value="WDR03525.1"/>
    <property type="molecule type" value="Genomic_DNA"/>
</dbReference>
<evidence type="ECO:0000256" key="6">
    <source>
        <dbReference type="ARBA" id="ARBA00022989"/>
    </source>
</evidence>
<organism evidence="10 11">
    <name type="scientific">Devosia algicola</name>
    <dbReference type="NCBI Taxonomy" id="3026418"/>
    <lineage>
        <taxon>Bacteria</taxon>
        <taxon>Pseudomonadati</taxon>
        <taxon>Pseudomonadota</taxon>
        <taxon>Alphaproteobacteria</taxon>
        <taxon>Hyphomicrobiales</taxon>
        <taxon>Devosiaceae</taxon>
        <taxon>Devosia</taxon>
    </lineage>
</organism>
<evidence type="ECO:0000256" key="7">
    <source>
        <dbReference type="ARBA" id="ARBA00023136"/>
    </source>
</evidence>
<dbReference type="CDD" id="cd06261">
    <property type="entry name" value="TM_PBP2"/>
    <property type="match status" value="1"/>
</dbReference>
<evidence type="ECO:0000256" key="4">
    <source>
        <dbReference type="ARBA" id="ARBA00022475"/>
    </source>
</evidence>
<dbReference type="InterPro" id="IPR010065">
    <property type="entry name" value="AA_ABC_transptr_permease_3TM"/>
</dbReference>
<keyword evidence="11" id="KW-1185">Reference proteome</keyword>
<dbReference type="NCBIfam" id="TIGR01726">
    <property type="entry name" value="HEQRo_perm_3TM"/>
    <property type="match status" value="1"/>
</dbReference>
<keyword evidence="3 8" id="KW-0813">Transport</keyword>
<dbReference type="Gene3D" id="1.10.3720.10">
    <property type="entry name" value="MetI-like"/>
    <property type="match status" value="1"/>
</dbReference>
<dbReference type="InterPro" id="IPR043429">
    <property type="entry name" value="ArtM/GltK/GlnP/TcyL/YhdX-like"/>
</dbReference>
<keyword evidence="5 8" id="KW-0812">Transmembrane</keyword>
<dbReference type="SUPFAM" id="SSF161098">
    <property type="entry name" value="MetI-like"/>
    <property type="match status" value="1"/>
</dbReference>
<evidence type="ECO:0000313" key="11">
    <source>
        <dbReference type="Proteomes" id="UP001220530"/>
    </source>
</evidence>
<proteinExistence type="inferred from homology"/>
<dbReference type="InterPro" id="IPR000515">
    <property type="entry name" value="MetI-like"/>
</dbReference>
<accession>A0ABY7YRL5</accession>
<dbReference type="InterPro" id="IPR035906">
    <property type="entry name" value="MetI-like_sf"/>
</dbReference>
<keyword evidence="7 8" id="KW-0472">Membrane</keyword>
<evidence type="ECO:0000256" key="1">
    <source>
        <dbReference type="ARBA" id="ARBA00004429"/>
    </source>
</evidence>
<feature type="domain" description="ABC transmembrane type-1" evidence="9">
    <location>
        <begin position="19"/>
        <end position="207"/>
    </location>
</feature>
<name>A0ABY7YRL5_9HYPH</name>
<evidence type="ECO:0000313" key="10">
    <source>
        <dbReference type="EMBL" id="WDR03525.1"/>
    </source>
</evidence>
<reference evidence="10 11" key="1">
    <citation type="submission" date="2023-02" db="EMBL/GenBank/DDBJ databases">
        <title>Devosia algicola sp. nov., isolated from the phycosphere of marine algae.</title>
        <authorList>
            <person name="Kim J.M."/>
            <person name="Lee J.K."/>
            <person name="Choi B.J."/>
            <person name="Bayburt H."/>
            <person name="Jeon C.O."/>
        </authorList>
    </citation>
    <scope>NUCLEOTIDE SEQUENCE [LARGE SCALE GENOMIC DNA]</scope>
    <source>
        <strain evidence="10 11">G20-9</strain>
    </source>
</reference>
<evidence type="ECO:0000259" key="9">
    <source>
        <dbReference type="PROSITE" id="PS50928"/>
    </source>
</evidence>
<keyword evidence="4" id="KW-1003">Cell membrane</keyword>
<comment type="similarity">
    <text evidence="2">Belongs to the binding-protein-dependent transport system permease family. HisMQ subfamily.</text>
</comment>
<gene>
    <name evidence="10" type="ORF">PSQ19_05380</name>
</gene>